<name>A0A8C3HVZ9_CHRPI</name>
<reference evidence="2" key="1">
    <citation type="submission" date="2025-08" db="UniProtKB">
        <authorList>
            <consortium name="Ensembl"/>
        </authorList>
    </citation>
    <scope>IDENTIFICATION</scope>
</reference>
<dbReference type="Ensembl" id="ENSCPBT00000028504.1">
    <property type="protein sequence ID" value="ENSCPBP00000024199.1"/>
    <property type="gene ID" value="ENSCPBG00000017245.1"/>
</dbReference>
<reference evidence="2" key="2">
    <citation type="submission" date="2025-09" db="UniProtKB">
        <authorList>
            <consortium name="Ensembl"/>
        </authorList>
    </citation>
    <scope>IDENTIFICATION</scope>
</reference>
<keyword evidence="3" id="KW-1185">Reference proteome</keyword>
<evidence type="ECO:0000313" key="3">
    <source>
        <dbReference type="Proteomes" id="UP000694380"/>
    </source>
</evidence>
<sequence length="115" mass="12006">ETGTMQTLAGPFAGGSSLDASDLQVDGDEVEGLREGEEPGGPLYPFLVVYDLKPLKSQGPVFAKGVPVTARVEGTERYTTGSKVSGDGGLGARTPGVGRDLRRYLVQPPAQSRTN</sequence>
<accession>A0A8C3HVZ9</accession>
<evidence type="ECO:0000256" key="1">
    <source>
        <dbReference type="SAM" id="MobiDB-lite"/>
    </source>
</evidence>
<evidence type="ECO:0000313" key="2">
    <source>
        <dbReference type="Ensembl" id="ENSCPBP00000024199.1"/>
    </source>
</evidence>
<dbReference type="Proteomes" id="UP000694380">
    <property type="component" value="Unplaced"/>
</dbReference>
<feature type="region of interest" description="Disordered" evidence="1">
    <location>
        <begin position="79"/>
        <end position="115"/>
    </location>
</feature>
<feature type="region of interest" description="Disordered" evidence="1">
    <location>
        <begin position="1"/>
        <end position="23"/>
    </location>
</feature>
<organism evidence="2 3">
    <name type="scientific">Chrysemys picta bellii</name>
    <name type="common">Western painted turtle</name>
    <name type="synonym">Emys bellii</name>
    <dbReference type="NCBI Taxonomy" id="8478"/>
    <lineage>
        <taxon>Eukaryota</taxon>
        <taxon>Metazoa</taxon>
        <taxon>Chordata</taxon>
        <taxon>Craniata</taxon>
        <taxon>Vertebrata</taxon>
        <taxon>Euteleostomi</taxon>
        <taxon>Archelosauria</taxon>
        <taxon>Testudinata</taxon>
        <taxon>Testudines</taxon>
        <taxon>Cryptodira</taxon>
        <taxon>Durocryptodira</taxon>
        <taxon>Testudinoidea</taxon>
        <taxon>Emydidae</taxon>
        <taxon>Chrysemys</taxon>
    </lineage>
</organism>
<proteinExistence type="predicted"/>
<protein>
    <submittedName>
        <fullName evidence="2">Uncharacterized protein</fullName>
    </submittedName>
</protein>
<dbReference type="AlphaFoldDB" id="A0A8C3HVZ9"/>